<feature type="compositionally biased region" description="Polar residues" evidence="1">
    <location>
        <begin position="110"/>
        <end position="127"/>
    </location>
</feature>
<feature type="compositionally biased region" description="Basic and acidic residues" evidence="1">
    <location>
        <begin position="154"/>
        <end position="173"/>
    </location>
</feature>
<dbReference type="AlphaFoldDB" id="A0A9Q0GZ40"/>
<feature type="region of interest" description="Disordered" evidence="1">
    <location>
        <begin position="107"/>
        <end position="204"/>
    </location>
</feature>
<comment type="caution">
    <text evidence="2">The sequence shown here is derived from an EMBL/GenBank/DDBJ whole genome shotgun (WGS) entry which is preliminary data.</text>
</comment>
<name>A0A9Q0GZ40_9MAGN</name>
<dbReference type="Proteomes" id="UP001141806">
    <property type="component" value="Unassembled WGS sequence"/>
</dbReference>
<reference evidence="2" key="1">
    <citation type="journal article" date="2023" name="Plant J.">
        <title>The genome of the king protea, Protea cynaroides.</title>
        <authorList>
            <person name="Chang J."/>
            <person name="Duong T.A."/>
            <person name="Schoeman C."/>
            <person name="Ma X."/>
            <person name="Roodt D."/>
            <person name="Barker N."/>
            <person name="Li Z."/>
            <person name="Van de Peer Y."/>
            <person name="Mizrachi E."/>
        </authorList>
    </citation>
    <scope>NUCLEOTIDE SEQUENCE</scope>
    <source>
        <tissue evidence="2">Young leaves</tissue>
    </source>
</reference>
<proteinExistence type="predicted"/>
<evidence type="ECO:0000256" key="1">
    <source>
        <dbReference type="SAM" id="MobiDB-lite"/>
    </source>
</evidence>
<organism evidence="2 3">
    <name type="scientific">Protea cynaroides</name>
    <dbReference type="NCBI Taxonomy" id="273540"/>
    <lineage>
        <taxon>Eukaryota</taxon>
        <taxon>Viridiplantae</taxon>
        <taxon>Streptophyta</taxon>
        <taxon>Embryophyta</taxon>
        <taxon>Tracheophyta</taxon>
        <taxon>Spermatophyta</taxon>
        <taxon>Magnoliopsida</taxon>
        <taxon>Proteales</taxon>
        <taxon>Proteaceae</taxon>
        <taxon>Protea</taxon>
    </lineage>
</organism>
<sequence length="204" mass="22709">MYCICFVSAHEDQPIQCFVFGVKVNKEFSVDYKVNGFNKSLMQRSNQTLVEKKPLNKKKTVCKKTVSTPIVNRFAITGVSNIIGDISNSSVTIQECGRDYVQRRRELTPDASSSMTNTHSVNLSSNEDCVRDDHSVDEEVGDEEIGDDDSVDSEWEKDGIKVGDDDNTDSEKDLEGDDNMGGVVNSDGKLSNYNSDDSPDEIDW</sequence>
<evidence type="ECO:0000313" key="2">
    <source>
        <dbReference type="EMBL" id="KAJ4956917.1"/>
    </source>
</evidence>
<accession>A0A9Q0GZ40</accession>
<protein>
    <submittedName>
        <fullName evidence="2">Uncharacterized protein</fullName>
    </submittedName>
</protein>
<evidence type="ECO:0000313" key="3">
    <source>
        <dbReference type="Proteomes" id="UP001141806"/>
    </source>
</evidence>
<dbReference type="EMBL" id="JAMYWD010000011">
    <property type="protein sequence ID" value="KAJ4956917.1"/>
    <property type="molecule type" value="Genomic_DNA"/>
</dbReference>
<gene>
    <name evidence="2" type="ORF">NE237_013700</name>
</gene>
<keyword evidence="3" id="KW-1185">Reference proteome</keyword>
<feature type="compositionally biased region" description="Acidic residues" evidence="1">
    <location>
        <begin position="135"/>
        <end position="153"/>
    </location>
</feature>